<proteinExistence type="predicted"/>
<dbReference type="EMBL" id="GBRH01243102">
    <property type="protein sequence ID" value="JAD54793.1"/>
    <property type="molecule type" value="Transcribed_RNA"/>
</dbReference>
<dbReference type="AlphaFoldDB" id="A0A0A9AY28"/>
<reference evidence="1" key="2">
    <citation type="journal article" date="2015" name="Data Brief">
        <title>Shoot transcriptome of the giant reed, Arundo donax.</title>
        <authorList>
            <person name="Barrero R.A."/>
            <person name="Guerrero F.D."/>
            <person name="Moolhuijzen P."/>
            <person name="Goolsby J.A."/>
            <person name="Tidwell J."/>
            <person name="Bellgard S.E."/>
            <person name="Bellgard M.I."/>
        </authorList>
    </citation>
    <scope>NUCLEOTIDE SEQUENCE</scope>
    <source>
        <tissue evidence="1">Shoot tissue taken approximately 20 cm above the soil surface</tissue>
    </source>
</reference>
<sequence length="67" mass="7847">MALQCVVKVCLQHSTVVRSLLTMSMQSWNNTMTRWLKSLKSNLNLTRRSQNISIIGFILPYHQEQRI</sequence>
<protein>
    <submittedName>
        <fullName evidence="1">Uncharacterized protein</fullName>
    </submittedName>
</protein>
<organism evidence="1">
    <name type="scientific">Arundo donax</name>
    <name type="common">Giant reed</name>
    <name type="synonym">Donax arundinaceus</name>
    <dbReference type="NCBI Taxonomy" id="35708"/>
    <lineage>
        <taxon>Eukaryota</taxon>
        <taxon>Viridiplantae</taxon>
        <taxon>Streptophyta</taxon>
        <taxon>Embryophyta</taxon>
        <taxon>Tracheophyta</taxon>
        <taxon>Spermatophyta</taxon>
        <taxon>Magnoliopsida</taxon>
        <taxon>Liliopsida</taxon>
        <taxon>Poales</taxon>
        <taxon>Poaceae</taxon>
        <taxon>PACMAD clade</taxon>
        <taxon>Arundinoideae</taxon>
        <taxon>Arundineae</taxon>
        <taxon>Arundo</taxon>
    </lineage>
</organism>
<name>A0A0A9AY28_ARUDO</name>
<accession>A0A0A9AY28</accession>
<evidence type="ECO:0000313" key="1">
    <source>
        <dbReference type="EMBL" id="JAD54793.1"/>
    </source>
</evidence>
<reference evidence="1" key="1">
    <citation type="submission" date="2014-09" db="EMBL/GenBank/DDBJ databases">
        <authorList>
            <person name="Magalhaes I.L.F."/>
            <person name="Oliveira U."/>
            <person name="Santos F.R."/>
            <person name="Vidigal T.H.D.A."/>
            <person name="Brescovit A.D."/>
            <person name="Santos A.J."/>
        </authorList>
    </citation>
    <scope>NUCLEOTIDE SEQUENCE</scope>
    <source>
        <tissue evidence="1">Shoot tissue taken approximately 20 cm above the soil surface</tissue>
    </source>
</reference>